<dbReference type="InterPro" id="IPR000873">
    <property type="entry name" value="AMP-dep_synth/lig_dom"/>
</dbReference>
<dbReference type="Gene3D" id="3.40.50.12780">
    <property type="entry name" value="N-terminal domain of ligase-like"/>
    <property type="match status" value="1"/>
</dbReference>
<dbReference type="STRING" id="1122192.SAMN02745673_00407"/>
<dbReference type="GO" id="GO:0043041">
    <property type="term" value="P:amino acid activation for nonribosomal peptide biosynthetic process"/>
    <property type="evidence" value="ECO:0007669"/>
    <property type="project" value="TreeGrafter"/>
</dbReference>
<feature type="domain" description="AMP-binding enzyme C-terminal" evidence="2">
    <location>
        <begin position="408"/>
        <end position="483"/>
    </location>
</feature>
<name>A0A1T4KJA9_9ACTN</name>
<protein>
    <submittedName>
        <fullName evidence="3">Nonribosomal peptide synthetase DhbF</fullName>
    </submittedName>
</protein>
<dbReference type="AlphaFoldDB" id="A0A1T4KJA9"/>
<dbReference type="InterPro" id="IPR020845">
    <property type="entry name" value="AMP-binding_CS"/>
</dbReference>
<organism evidence="3 4">
    <name type="scientific">Marinactinospora thermotolerans DSM 45154</name>
    <dbReference type="NCBI Taxonomy" id="1122192"/>
    <lineage>
        <taxon>Bacteria</taxon>
        <taxon>Bacillati</taxon>
        <taxon>Actinomycetota</taxon>
        <taxon>Actinomycetes</taxon>
        <taxon>Streptosporangiales</taxon>
        <taxon>Nocardiopsidaceae</taxon>
        <taxon>Marinactinospora</taxon>
    </lineage>
</organism>
<dbReference type="SUPFAM" id="SSF56801">
    <property type="entry name" value="Acetyl-CoA synthetase-like"/>
    <property type="match status" value="1"/>
</dbReference>
<dbReference type="InterPro" id="IPR010071">
    <property type="entry name" value="AA_adenyl_dom"/>
</dbReference>
<dbReference type="Pfam" id="PF00501">
    <property type="entry name" value="AMP-binding"/>
    <property type="match status" value="1"/>
</dbReference>
<dbReference type="NCBIfam" id="TIGR01733">
    <property type="entry name" value="AA-adenyl-dom"/>
    <property type="match status" value="1"/>
</dbReference>
<dbReference type="RefSeq" id="WP_078759806.1">
    <property type="nucleotide sequence ID" value="NZ_FUWS01000001.1"/>
</dbReference>
<evidence type="ECO:0000259" key="2">
    <source>
        <dbReference type="Pfam" id="PF13193"/>
    </source>
</evidence>
<dbReference type="GO" id="GO:0031177">
    <property type="term" value="F:phosphopantetheine binding"/>
    <property type="evidence" value="ECO:0007669"/>
    <property type="project" value="TreeGrafter"/>
</dbReference>
<dbReference type="GO" id="GO:0005737">
    <property type="term" value="C:cytoplasm"/>
    <property type="evidence" value="ECO:0007669"/>
    <property type="project" value="TreeGrafter"/>
</dbReference>
<dbReference type="InterPro" id="IPR025110">
    <property type="entry name" value="AMP-bd_C"/>
</dbReference>
<dbReference type="GO" id="GO:0044550">
    <property type="term" value="P:secondary metabolite biosynthetic process"/>
    <property type="evidence" value="ECO:0007669"/>
    <property type="project" value="TreeGrafter"/>
</dbReference>
<evidence type="ECO:0000313" key="3">
    <source>
        <dbReference type="EMBL" id="SJZ42481.1"/>
    </source>
</evidence>
<accession>A0A1T4KJA9</accession>
<evidence type="ECO:0000259" key="1">
    <source>
        <dbReference type="Pfam" id="PF00501"/>
    </source>
</evidence>
<proteinExistence type="predicted"/>
<dbReference type="Pfam" id="PF13193">
    <property type="entry name" value="AMP-binding_C"/>
    <property type="match status" value="1"/>
</dbReference>
<dbReference type="PANTHER" id="PTHR45527:SF1">
    <property type="entry name" value="FATTY ACID SYNTHASE"/>
    <property type="match status" value="1"/>
</dbReference>
<dbReference type="CDD" id="cd05930">
    <property type="entry name" value="A_NRPS"/>
    <property type="match status" value="1"/>
</dbReference>
<dbReference type="InterPro" id="IPR045851">
    <property type="entry name" value="AMP-bd_C_sf"/>
</dbReference>
<dbReference type="OrthoDB" id="3802848at2"/>
<sequence>MLLGQSSTSLHGRLWQVVRERPDAVAVRDDSRALTYARLKQRASALARALHDAGVPPGGLVGLRLPRGVDIAVGIIGILAHGSAYVPIDPHYPEERQTYIEEDARLSTIVEWDEDGGAPRVARTGRPPHAKEEIAEGAAYVIYTSGSTGHPKGVVVGHRQVLAMLDAARPLIAPTPGDVWTLFHSPSFDFSVWELWGALLSGGRLIVVSKERTHDPVRFLDLLRAEGVSVLNQVPTEFGYLVSALEGDPAPLPALRRVFLGGEAVNLETVARWKRTGAAPQARMYNLYGLTETAVVVSSCPLDPPPPSADPGHTPIGRPLPHLRVRLVDDTLKEVPEGEPGELLVSGAGLASGYLNRPETTARRFVTVDGEAAYRTGDWARLYGATLYYLGRRDRQVQLRGHRIELGEIEAALRRHPGVEECAVVDVLSPLGETMLAAHFVAAAENAPSAGELRAFLQEHLPRQMVPALFRRQPTMPISGTGKTDLEALRKMT</sequence>
<keyword evidence="4" id="KW-1185">Reference proteome</keyword>
<dbReference type="Proteomes" id="UP000190637">
    <property type="component" value="Unassembled WGS sequence"/>
</dbReference>
<gene>
    <name evidence="3" type="ORF">SAMN02745673_00407</name>
</gene>
<dbReference type="EMBL" id="FUWS01000001">
    <property type="protein sequence ID" value="SJZ42481.1"/>
    <property type="molecule type" value="Genomic_DNA"/>
</dbReference>
<reference evidence="3 4" key="1">
    <citation type="submission" date="2017-02" db="EMBL/GenBank/DDBJ databases">
        <authorList>
            <person name="Peterson S.W."/>
        </authorList>
    </citation>
    <scope>NUCLEOTIDE SEQUENCE [LARGE SCALE GENOMIC DNA]</scope>
    <source>
        <strain evidence="3 4">DSM 45154</strain>
    </source>
</reference>
<evidence type="ECO:0000313" key="4">
    <source>
        <dbReference type="Proteomes" id="UP000190637"/>
    </source>
</evidence>
<dbReference type="Gene3D" id="3.30.300.30">
    <property type="match status" value="1"/>
</dbReference>
<dbReference type="PANTHER" id="PTHR45527">
    <property type="entry name" value="NONRIBOSOMAL PEPTIDE SYNTHETASE"/>
    <property type="match status" value="1"/>
</dbReference>
<dbReference type="InterPro" id="IPR042099">
    <property type="entry name" value="ANL_N_sf"/>
</dbReference>
<dbReference type="PROSITE" id="PS00455">
    <property type="entry name" value="AMP_BINDING"/>
    <property type="match status" value="1"/>
</dbReference>
<feature type="domain" description="AMP-dependent synthetase/ligase" evidence="1">
    <location>
        <begin position="15"/>
        <end position="355"/>
    </location>
</feature>